<comment type="caution">
    <text evidence="1">The sequence shown here is derived from an EMBL/GenBank/DDBJ whole genome shotgun (WGS) entry which is preliminary data.</text>
</comment>
<accession>A0AAP0N3M2</accession>
<evidence type="ECO:0000313" key="2">
    <source>
        <dbReference type="Proteomes" id="UP001415857"/>
    </source>
</evidence>
<dbReference type="EMBL" id="JBBPBK010000203">
    <property type="protein sequence ID" value="KAK9266230.1"/>
    <property type="molecule type" value="Genomic_DNA"/>
</dbReference>
<sequence length="139" mass="15927">MMKLKGKYTKLNRQKTHVISELNEEHWQEKRTKEEVAQWLASVQRIDAEIQSIENAVEKGGYFQSERLGKLVANKIEEIKELCQKGRFSDGLVVMDENRTYGKKNVVCGVGGNGKLTIKNCFRDIKSLHIKIVAPEVDH</sequence>
<organism evidence="1 2">
    <name type="scientific">Liquidambar formosana</name>
    <name type="common">Formosan gum</name>
    <dbReference type="NCBI Taxonomy" id="63359"/>
    <lineage>
        <taxon>Eukaryota</taxon>
        <taxon>Viridiplantae</taxon>
        <taxon>Streptophyta</taxon>
        <taxon>Embryophyta</taxon>
        <taxon>Tracheophyta</taxon>
        <taxon>Spermatophyta</taxon>
        <taxon>Magnoliopsida</taxon>
        <taxon>eudicotyledons</taxon>
        <taxon>Gunneridae</taxon>
        <taxon>Pentapetalae</taxon>
        <taxon>Saxifragales</taxon>
        <taxon>Altingiaceae</taxon>
        <taxon>Liquidambar</taxon>
    </lineage>
</organism>
<name>A0AAP0N3M2_LIQFO</name>
<proteinExistence type="predicted"/>
<dbReference type="AlphaFoldDB" id="A0AAP0N3M2"/>
<keyword evidence="2" id="KW-1185">Reference proteome</keyword>
<reference evidence="1 2" key="1">
    <citation type="journal article" date="2024" name="Plant J.">
        <title>Genome sequences and population genomics reveal climatic adaptation and genomic divergence between two closely related sweetgum species.</title>
        <authorList>
            <person name="Xu W.Q."/>
            <person name="Ren C.Q."/>
            <person name="Zhang X.Y."/>
            <person name="Comes H.P."/>
            <person name="Liu X.H."/>
            <person name="Li Y.G."/>
            <person name="Kettle C.J."/>
            <person name="Jalonen R."/>
            <person name="Gaisberger H."/>
            <person name="Ma Y.Z."/>
            <person name="Qiu Y.X."/>
        </authorList>
    </citation>
    <scope>NUCLEOTIDE SEQUENCE [LARGE SCALE GENOMIC DNA]</scope>
    <source>
        <strain evidence="1">Hangzhou</strain>
    </source>
</reference>
<protein>
    <submittedName>
        <fullName evidence="1">Uncharacterized protein</fullName>
    </submittedName>
</protein>
<evidence type="ECO:0000313" key="1">
    <source>
        <dbReference type="EMBL" id="KAK9266230.1"/>
    </source>
</evidence>
<gene>
    <name evidence="1" type="ORF">L1049_012434</name>
</gene>
<dbReference type="Proteomes" id="UP001415857">
    <property type="component" value="Unassembled WGS sequence"/>
</dbReference>